<organism evidence="2 3">
    <name type="scientific">Methanocella arvoryzae (strain DSM 22066 / NBRC 105507 / MRE50)</name>
    <dbReference type="NCBI Taxonomy" id="351160"/>
    <lineage>
        <taxon>Archaea</taxon>
        <taxon>Methanobacteriati</taxon>
        <taxon>Methanobacteriota</taxon>
        <taxon>Stenosarchaea group</taxon>
        <taxon>Methanomicrobia</taxon>
        <taxon>Methanocellales</taxon>
        <taxon>Methanocellaceae</taxon>
        <taxon>Methanocella</taxon>
    </lineage>
</organism>
<dbReference type="PATRIC" id="fig|351160.9.peg.1209"/>
<reference evidence="2 3" key="1">
    <citation type="journal article" date="2006" name="Science">
        <title>Genome of rice cluster I archaea -- the key methane producers in the rice rhizosphere.</title>
        <authorList>
            <person name="Erkel C."/>
            <person name="Kube M."/>
            <person name="Reinhardt R."/>
            <person name="Liesack W."/>
        </authorList>
    </citation>
    <scope>NUCLEOTIDE SEQUENCE [LARGE SCALE GENOMIC DNA]</scope>
    <source>
        <strain evidence="3">DSM 22066 / NBRC 105507 / MRE50</strain>
    </source>
</reference>
<gene>
    <name evidence="2" type="ORF">RCIX1894</name>
</gene>
<keyword evidence="1" id="KW-0812">Transmembrane</keyword>
<accession>Q0W3H5</accession>
<keyword evidence="1" id="KW-1133">Transmembrane helix</keyword>
<dbReference type="Proteomes" id="UP000000663">
    <property type="component" value="Chromosome"/>
</dbReference>
<keyword evidence="3" id="KW-1185">Reference proteome</keyword>
<feature type="transmembrane region" description="Helical" evidence="1">
    <location>
        <begin position="92"/>
        <end position="110"/>
    </location>
</feature>
<feature type="transmembrane region" description="Helical" evidence="1">
    <location>
        <begin position="148"/>
        <end position="167"/>
    </location>
</feature>
<evidence type="ECO:0000313" key="2">
    <source>
        <dbReference type="EMBL" id="CAJ37068.1"/>
    </source>
</evidence>
<feature type="transmembrane region" description="Helical" evidence="1">
    <location>
        <begin position="174"/>
        <end position="194"/>
    </location>
</feature>
<feature type="transmembrane region" description="Helical" evidence="1">
    <location>
        <begin position="122"/>
        <end position="142"/>
    </location>
</feature>
<feature type="transmembrane region" description="Helical" evidence="1">
    <location>
        <begin position="214"/>
        <end position="236"/>
    </location>
</feature>
<dbReference type="KEGG" id="rci:RCIX1894"/>
<evidence type="ECO:0000256" key="1">
    <source>
        <dbReference type="SAM" id="Phobius"/>
    </source>
</evidence>
<dbReference type="EMBL" id="AM114193">
    <property type="protein sequence ID" value="CAJ37068.1"/>
    <property type="molecule type" value="Genomic_DNA"/>
</dbReference>
<sequence>MAGVDMSLDSGVQQHDSELIPGETGRWMAVSRRKSVNPADELRFIAEYSLPGIIGFALGGFLWGVLQVFFPGFSGVSTDILSWMSSGSYTGILFWIAGGLIFGFSGAYCLDILPGNRLKMAALSAAGYATGLAFMVVATELIMKGHHLSGGLFFATGIVAVGLIFGLPLKRSQLFVILGSIGFVAGGALGLGLYHTSIFLIHSHYLPYMGWLPGLAMLVGLGIGTGAVMGLGKYLVETR</sequence>
<evidence type="ECO:0000313" key="3">
    <source>
        <dbReference type="Proteomes" id="UP000000663"/>
    </source>
</evidence>
<keyword evidence="1" id="KW-0472">Membrane</keyword>
<dbReference type="AlphaFoldDB" id="Q0W3H5"/>
<feature type="transmembrane region" description="Helical" evidence="1">
    <location>
        <begin position="53"/>
        <end position="72"/>
    </location>
</feature>
<protein>
    <submittedName>
        <fullName evidence="2">Uncharacterized protein</fullName>
    </submittedName>
</protein>
<proteinExistence type="predicted"/>
<name>Q0W3H5_METAR</name>
<dbReference type="STRING" id="351160.RCIX1894"/>